<dbReference type="PANTHER" id="PTHR33175:SF3">
    <property type="entry name" value="DNA-BINDING PROTEIN HU-BETA"/>
    <property type="match status" value="1"/>
</dbReference>
<dbReference type="InterPro" id="IPR010992">
    <property type="entry name" value="IHF-like_DNA-bd_dom_sf"/>
</dbReference>
<dbReference type="Proteomes" id="UP001295423">
    <property type="component" value="Unassembled WGS sequence"/>
</dbReference>
<reference evidence="3" key="1">
    <citation type="submission" date="2023-08" db="EMBL/GenBank/DDBJ databases">
        <authorList>
            <person name="Audoor S."/>
            <person name="Bilcke G."/>
        </authorList>
    </citation>
    <scope>NUCLEOTIDE SEQUENCE</scope>
</reference>
<comment type="similarity">
    <text evidence="2">Belongs to the bacterial histone-like protein family.</text>
</comment>
<organism evidence="3 4">
    <name type="scientific">Cylindrotheca closterium</name>
    <dbReference type="NCBI Taxonomy" id="2856"/>
    <lineage>
        <taxon>Eukaryota</taxon>
        <taxon>Sar</taxon>
        <taxon>Stramenopiles</taxon>
        <taxon>Ochrophyta</taxon>
        <taxon>Bacillariophyta</taxon>
        <taxon>Bacillariophyceae</taxon>
        <taxon>Bacillariophycidae</taxon>
        <taxon>Bacillariales</taxon>
        <taxon>Bacillariaceae</taxon>
        <taxon>Cylindrotheca</taxon>
    </lineage>
</organism>
<dbReference type="SMART" id="SM00411">
    <property type="entry name" value="BHL"/>
    <property type="match status" value="1"/>
</dbReference>
<evidence type="ECO:0000313" key="4">
    <source>
        <dbReference type="Proteomes" id="UP001295423"/>
    </source>
</evidence>
<name>A0AAD2PW01_9STRA</name>
<evidence type="ECO:0000256" key="2">
    <source>
        <dbReference type="RuleBase" id="RU003939"/>
    </source>
</evidence>
<dbReference type="GO" id="GO:0030527">
    <property type="term" value="F:structural constituent of chromatin"/>
    <property type="evidence" value="ECO:0007669"/>
    <property type="project" value="InterPro"/>
</dbReference>
<evidence type="ECO:0000256" key="1">
    <source>
        <dbReference type="ARBA" id="ARBA00023125"/>
    </source>
</evidence>
<gene>
    <name evidence="3" type="ORF">CYCCA115_LOCUS17237</name>
</gene>
<dbReference type="AlphaFoldDB" id="A0AAD2PW01"/>
<dbReference type="GO" id="GO:0003677">
    <property type="term" value="F:DNA binding"/>
    <property type="evidence" value="ECO:0007669"/>
    <property type="project" value="UniProtKB-KW"/>
</dbReference>
<evidence type="ECO:0008006" key="5">
    <source>
        <dbReference type="Google" id="ProtNLM"/>
    </source>
</evidence>
<proteinExistence type="inferred from homology"/>
<sequence>MLRLTALIRSAGSRLTNSNGIAPNNNTLRSMSDAVTTKKEIIEEISKNHDLTVAESGRILNTVLDTIVESVCDDKPVRLSKFGTFERFQSEGRNGRNPNTGAPLYIPPKKRIRFKPYSSFKGMANND</sequence>
<keyword evidence="4" id="KW-1185">Reference proteome</keyword>
<dbReference type="SUPFAM" id="SSF47729">
    <property type="entry name" value="IHF-like DNA-binding proteins"/>
    <property type="match status" value="1"/>
</dbReference>
<dbReference type="PANTHER" id="PTHR33175">
    <property type="entry name" value="DNA-BINDING PROTEIN HU"/>
    <property type="match status" value="1"/>
</dbReference>
<dbReference type="CDD" id="cd13831">
    <property type="entry name" value="HU"/>
    <property type="match status" value="1"/>
</dbReference>
<comment type="caution">
    <text evidence="3">The sequence shown here is derived from an EMBL/GenBank/DDBJ whole genome shotgun (WGS) entry which is preliminary data.</text>
</comment>
<dbReference type="Gene3D" id="4.10.520.10">
    <property type="entry name" value="IHF-like DNA-binding proteins"/>
    <property type="match status" value="1"/>
</dbReference>
<dbReference type="EMBL" id="CAKOGP040001980">
    <property type="protein sequence ID" value="CAJ1958560.1"/>
    <property type="molecule type" value="Genomic_DNA"/>
</dbReference>
<dbReference type="Pfam" id="PF00216">
    <property type="entry name" value="Bac_DNA_binding"/>
    <property type="match status" value="1"/>
</dbReference>
<accession>A0AAD2PW01</accession>
<keyword evidence="1" id="KW-0238">DNA-binding</keyword>
<protein>
    <recommendedName>
        <fullName evidence="5">Integration host factor subunit beta</fullName>
    </recommendedName>
</protein>
<evidence type="ECO:0000313" key="3">
    <source>
        <dbReference type="EMBL" id="CAJ1958560.1"/>
    </source>
</evidence>
<dbReference type="InterPro" id="IPR000119">
    <property type="entry name" value="Hist_DNA-bd"/>
</dbReference>